<evidence type="ECO:0000313" key="1">
    <source>
        <dbReference type="EMBL" id="AUP80412.1"/>
    </source>
</evidence>
<protein>
    <submittedName>
        <fullName evidence="1">Uncharacterized protein</fullName>
    </submittedName>
</protein>
<evidence type="ECO:0000313" key="2">
    <source>
        <dbReference type="Proteomes" id="UP000235826"/>
    </source>
</evidence>
<dbReference type="EMBL" id="CP025791">
    <property type="protein sequence ID" value="AUP80412.1"/>
    <property type="molecule type" value="Genomic_DNA"/>
</dbReference>
<dbReference type="PROSITE" id="PS51257">
    <property type="entry name" value="PROKAR_LIPOPROTEIN"/>
    <property type="match status" value="1"/>
</dbReference>
<dbReference type="KEGG" id="fek:C1H87_17520"/>
<keyword evidence="2" id="KW-1185">Reference proteome</keyword>
<sequence>MYKPFLSLIILSLLFSSCKKEQDPFEIGKQHLGLLTDSTQVKDLESIFAKDSLVKFISGDEFAGGTNNIDVYEKGGKQLLSLSPYQALDSTSVIESIQIIDPRYKTDKGISNLSTFKEISSAYKISKINSLINSVHIIVNELNASFVIDKKELPANLRFNMDVKLEATHIPDNAKIKYFFLNWNMH</sequence>
<name>A0A2K9PTN0_9FLAO</name>
<gene>
    <name evidence="1" type="ORF">C1H87_17520</name>
</gene>
<accession>A0A2K9PTN0</accession>
<dbReference type="Proteomes" id="UP000235826">
    <property type="component" value="Chromosome"/>
</dbReference>
<dbReference type="RefSeq" id="WP_102757058.1">
    <property type="nucleotide sequence ID" value="NZ_CP025791.1"/>
</dbReference>
<dbReference type="AlphaFoldDB" id="A0A2K9PTN0"/>
<reference evidence="1 2" key="1">
    <citation type="submission" date="2018-01" db="EMBL/GenBank/DDBJ databases">
        <title>Complete genome sequence of Flavivirga eckloniae ECD14 isolated from seaweed Ecklonia cava.</title>
        <authorList>
            <person name="Lee J.H."/>
            <person name="Baik K.S."/>
            <person name="Seong C.N."/>
        </authorList>
    </citation>
    <scope>NUCLEOTIDE SEQUENCE [LARGE SCALE GENOMIC DNA]</scope>
    <source>
        <strain evidence="1 2">ECD14</strain>
    </source>
</reference>
<proteinExistence type="predicted"/>
<organism evidence="1 2">
    <name type="scientific">Flavivirga eckloniae</name>
    <dbReference type="NCBI Taxonomy" id="1803846"/>
    <lineage>
        <taxon>Bacteria</taxon>
        <taxon>Pseudomonadati</taxon>
        <taxon>Bacteroidota</taxon>
        <taxon>Flavobacteriia</taxon>
        <taxon>Flavobacteriales</taxon>
        <taxon>Flavobacteriaceae</taxon>
        <taxon>Flavivirga</taxon>
    </lineage>
</organism>
<dbReference type="OrthoDB" id="1436858at2"/>